<feature type="chain" id="PRO_5046349115" evidence="1">
    <location>
        <begin position="27"/>
        <end position="149"/>
    </location>
</feature>
<gene>
    <name evidence="3" type="ORF">LZ536_09590</name>
</gene>
<name>A0ABT0RPB9_9SPHN</name>
<protein>
    <submittedName>
        <fullName evidence="3">Cupin domain-containing protein</fullName>
    </submittedName>
</protein>
<dbReference type="Pfam" id="PF07883">
    <property type="entry name" value="Cupin_2"/>
    <property type="match status" value="1"/>
</dbReference>
<dbReference type="InterPro" id="IPR013096">
    <property type="entry name" value="Cupin_2"/>
</dbReference>
<dbReference type="SUPFAM" id="SSF51182">
    <property type="entry name" value="RmlC-like cupins"/>
    <property type="match status" value="1"/>
</dbReference>
<dbReference type="Gene3D" id="2.60.120.10">
    <property type="entry name" value="Jelly Rolls"/>
    <property type="match status" value="1"/>
</dbReference>
<comment type="caution">
    <text evidence="3">The sequence shown here is derived from an EMBL/GenBank/DDBJ whole genome shotgun (WGS) entry which is preliminary data.</text>
</comment>
<feature type="signal peptide" evidence="1">
    <location>
        <begin position="1"/>
        <end position="26"/>
    </location>
</feature>
<accession>A0ABT0RPB9</accession>
<dbReference type="RefSeq" id="WP_249848471.1">
    <property type="nucleotide sequence ID" value="NZ_JAMGBD010000001.1"/>
</dbReference>
<dbReference type="EMBL" id="JAMGBD010000001">
    <property type="protein sequence ID" value="MCL6684149.1"/>
    <property type="molecule type" value="Genomic_DNA"/>
</dbReference>
<dbReference type="InterPro" id="IPR014710">
    <property type="entry name" value="RmlC-like_jellyroll"/>
</dbReference>
<feature type="domain" description="Cupin type-2" evidence="2">
    <location>
        <begin position="76"/>
        <end position="143"/>
    </location>
</feature>
<dbReference type="InterPro" id="IPR011051">
    <property type="entry name" value="RmlC_Cupin_sf"/>
</dbReference>
<evidence type="ECO:0000313" key="3">
    <source>
        <dbReference type="EMBL" id="MCL6684149.1"/>
    </source>
</evidence>
<sequence>MFNFTKTTLALGVALASLAAASPAMAGQCPTDKVMANPLTNRETMPKAVTDDVLGSIDLGQEIGVQGRDLRLRKLVVQPGGVVPFHSHEGRPALILTVSGEITEYRTTCGVPITHHAGDLARETKETGHYWVNHGKVPAVLYSADVKAQ</sequence>
<evidence type="ECO:0000259" key="2">
    <source>
        <dbReference type="Pfam" id="PF07883"/>
    </source>
</evidence>
<keyword evidence="4" id="KW-1185">Reference proteome</keyword>
<organism evidence="3 4">
    <name type="scientific">Sphingomonas alba</name>
    <dbReference type="NCBI Taxonomy" id="2908208"/>
    <lineage>
        <taxon>Bacteria</taxon>
        <taxon>Pseudomonadati</taxon>
        <taxon>Pseudomonadota</taxon>
        <taxon>Alphaproteobacteria</taxon>
        <taxon>Sphingomonadales</taxon>
        <taxon>Sphingomonadaceae</taxon>
        <taxon>Sphingomonas</taxon>
    </lineage>
</organism>
<evidence type="ECO:0000256" key="1">
    <source>
        <dbReference type="SAM" id="SignalP"/>
    </source>
</evidence>
<reference evidence="3" key="1">
    <citation type="submission" date="2022-05" db="EMBL/GenBank/DDBJ databases">
        <authorList>
            <person name="Jo J.-H."/>
            <person name="Im W.-T."/>
        </authorList>
    </citation>
    <scope>NUCLEOTIDE SEQUENCE</scope>
    <source>
        <strain evidence="3">SE158</strain>
    </source>
</reference>
<keyword evidence="1" id="KW-0732">Signal</keyword>
<proteinExistence type="predicted"/>
<evidence type="ECO:0000313" key="4">
    <source>
        <dbReference type="Proteomes" id="UP001165363"/>
    </source>
</evidence>
<dbReference type="Proteomes" id="UP001165363">
    <property type="component" value="Unassembled WGS sequence"/>
</dbReference>